<evidence type="ECO:0000256" key="2">
    <source>
        <dbReference type="SAM" id="MobiDB-lite"/>
    </source>
</evidence>
<evidence type="ECO:0000313" key="3">
    <source>
        <dbReference type="EMBL" id="EPS99504.1"/>
    </source>
</evidence>
<dbReference type="AlphaFoldDB" id="S8FMH0"/>
<accession>S8FMH0</accession>
<evidence type="ECO:0000313" key="4">
    <source>
        <dbReference type="Proteomes" id="UP000015241"/>
    </source>
</evidence>
<dbReference type="HOGENOM" id="CLU_1540086_0_0_1"/>
<name>S8FMH0_FOMSC</name>
<protein>
    <submittedName>
        <fullName evidence="3">Uncharacterized protein</fullName>
    </submittedName>
</protein>
<sequence length="174" mass="20123">MNSEQAFVSVYIYYRLDGSKAAYMRSQQSNDCKFDTNFTGRDISFLQLPGAGRIMTLESWEEAKDELVGVIRDQVEFLQKSDVSEFLRFLEISKVMLVLPEPSSADKQKIMQLRDLLAQHRAAEARERAKNDALREKARRLQQEQRRLTEEIFRMSSASHSQRGGPAPVERRGY</sequence>
<reference evidence="3 4" key="1">
    <citation type="journal article" date="2012" name="Science">
        <title>The Paleozoic origin of enzymatic lignin decomposition reconstructed from 31 fungal genomes.</title>
        <authorList>
            <person name="Floudas D."/>
            <person name="Binder M."/>
            <person name="Riley R."/>
            <person name="Barry K."/>
            <person name="Blanchette R.A."/>
            <person name="Henrissat B."/>
            <person name="Martinez A.T."/>
            <person name="Otillar R."/>
            <person name="Spatafora J.W."/>
            <person name="Yadav J.S."/>
            <person name="Aerts A."/>
            <person name="Benoit I."/>
            <person name="Boyd A."/>
            <person name="Carlson A."/>
            <person name="Copeland A."/>
            <person name="Coutinho P.M."/>
            <person name="de Vries R.P."/>
            <person name="Ferreira P."/>
            <person name="Findley K."/>
            <person name="Foster B."/>
            <person name="Gaskell J."/>
            <person name="Glotzer D."/>
            <person name="Gorecki P."/>
            <person name="Heitman J."/>
            <person name="Hesse C."/>
            <person name="Hori C."/>
            <person name="Igarashi K."/>
            <person name="Jurgens J.A."/>
            <person name="Kallen N."/>
            <person name="Kersten P."/>
            <person name="Kohler A."/>
            <person name="Kuees U."/>
            <person name="Kumar T.K.A."/>
            <person name="Kuo A."/>
            <person name="LaButti K."/>
            <person name="Larrondo L.F."/>
            <person name="Lindquist E."/>
            <person name="Ling A."/>
            <person name="Lombard V."/>
            <person name="Lucas S."/>
            <person name="Lundell T."/>
            <person name="Martin R."/>
            <person name="McLaughlin D.J."/>
            <person name="Morgenstern I."/>
            <person name="Morin E."/>
            <person name="Murat C."/>
            <person name="Nagy L.G."/>
            <person name="Nolan M."/>
            <person name="Ohm R.A."/>
            <person name="Patyshakuliyeva A."/>
            <person name="Rokas A."/>
            <person name="Ruiz-Duenas F.J."/>
            <person name="Sabat G."/>
            <person name="Salamov A."/>
            <person name="Samejima M."/>
            <person name="Schmutz J."/>
            <person name="Slot J.C."/>
            <person name="St John F."/>
            <person name="Stenlid J."/>
            <person name="Sun H."/>
            <person name="Sun S."/>
            <person name="Syed K."/>
            <person name="Tsang A."/>
            <person name="Wiebenga A."/>
            <person name="Young D."/>
            <person name="Pisabarro A."/>
            <person name="Eastwood D.C."/>
            <person name="Martin F."/>
            <person name="Cullen D."/>
            <person name="Grigoriev I.V."/>
            <person name="Hibbett D.S."/>
        </authorList>
    </citation>
    <scope>NUCLEOTIDE SEQUENCE</scope>
    <source>
        <strain evidence="4">FP-58527</strain>
    </source>
</reference>
<keyword evidence="1" id="KW-0175">Coiled coil</keyword>
<dbReference type="InParanoid" id="S8FMH0"/>
<keyword evidence="4" id="KW-1185">Reference proteome</keyword>
<feature type="coiled-coil region" evidence="1">
    <location>
        <begin position="117"/>
        <end position="151"/>
    </location>
</feature>
<dbReference type="OrthoDB" id="2796646at2759"/>
<dbReference type="Proteomes" id="UP000015241">
    <property type="component" value="Unassembled WGS sequence"/>
</dbReference>
<dbReference type="EMBL" id="KE504156">
    <property type="protein sequence ID" value="EPS99504.1"/>
    <property type="molecule type" value="Genomic_DNA"/>
</dbReference>
<organism evidence="3 4">
    <name type="scientific">Fomitopsis schrenkii</name>
    <name type="common">Brown rot fungus</name>
    <dbReference type="NCBI Taxonomy" id="2126942"/>
    <lineage>
        <taxon>Eukaryota</taxon>
        <taxon>Fungi</taxon>
        <taxon>Dikarya</taxon>
        <taxon>Basidiomycota</taxon>
        <taxon>Agaricomycotina</taxon>
        <taxon>Agaricomycetes</taxon>
        <taxon>Polyporales</taxon>
        <taxon>Fomitopsis</taxon>
    </lineage>
</organism>
<proteinExistence type="predicted"/>
<feature type="region of interest" description="Disordered" evidence="2">
    <location>
        <begin position="151"/>
        <end position="174"/>
    </location>
</feature>
<evidence type="ECO:0000256" key="1">
    <source>
        <dbReference type="SAM" id="Coils"/>
    </source>
</evidence>
<gene>
    <name evidence="3" type="ORF">FOMPIDRAFT_1050541</name>
</gene>